<keyword evidence="1" id="KW-0548">Nucleotidyltransferase</keyword>
<reference evidence="1 2" key="1">
    <citation type="journal article" date="2021" name="Elife">
        <title>Chloroplast acquisition without the gene transfer in kleptoplastic sea slugs, Plakobranchus ocellatus.</title>
        <authorList>
            <person name="Maeda T."/>
            <person name="Takahashi S."/>
            <person name="Yoshida T."/>
            <person name="Shimamura S."/>
            <person name="Takaki Y."/>
            <person name="Nagai Y."/>
            <person name="Toyoda A."/>
            <person name="Suzuki Y."/>
            <person name="Arimoto A."/>
            <person name="Ishii H."/>
            <person name="Satoh N."/>
            <person name="Nishiyama T."/>
            <person name="Hasebe M."/>
            <person name="Maruyama T."/>
            <person name="Minagawa J."/>
            <person name="Obokata J."/>
            <person name="Shigenobu S."/>
        </authorList>
    </citation>
    <scope>NUCLEOTIDE SEQUENCE [LARGE SCALE GENOMIC DNA]</scope>
</reference>
<sequence>MLQELASVISTAKGQSNAPLPSFTIFTRESGAKKWCGRSNTASNQRKRLLDGCDDWEVLADLLEWDKHPDIIVRKLIHNCRTNGV</sequence>
<keyword evidence="1" id="KW-0695">RNA-directed DNA polymerase</keyword>
<dbReference type="EMBL" id="BMAT01000478">
    <property type="protein sequence ID" value="GFR67078.1"/>
    <property type="molecule type" value="Genomic_DNA"/>
</dbReference>
<name>A0AAV4F150_9GAST</name>
<proteinExistence type="predicted"/>
<gene>
    <name evidence="1" type="ORF">ElyMa_000244500</name>
</gene>
<evidence type="ECO:0000313" key="2">
    <source>
        <dbReference type="Proteomes" id="UP000762676"/>
    </source>
</evidence>
<comment type="caution">
    <text evidence="1">The sequence shown here is derived from an EMBL/GenBank/DDBJ whole genome shotgun (WGS) entry which is preliminary data.</text>
</comment>
<keyword evidence="1" id="KW-0808">Transferase</keyword>
<evidence type="ECO:0000313" key="1">
    <source>
        <dbReference type="EMBL" id="GFR67078.1"/>
    </source>
</evidence>
<organism evidence="1 2">
    <name type="scientific">Elysia marginata</name>
    <dbReference type="NCBI Taxonomy" id="1093978"/>
    <lineage>
        <taxon>Eukaryota</taxon>
        <taxon>Metazoa</taxon>
        <taxon>Spiralia</taxon>
        <taxon>Lophotrochozoa</taxon>
        <taxon>Mollusca</taxon>
        <taxon>Gastropoda</taxon>
        <taxon>Heterobranchia</taxon>
        <taxon>Euthyneura</taxon>
        <taxon>Panpulmonata</taxon>
        <taxon>Sacoglossa</taxon>
        <taxon>Placobranchoidea</taxon>
        <taxon>Plakobranchidae</taxon>
        <taxon>Elysia</taxon>
    </lineage>
</organism>
<dbReference type="AlphaFoldDB" id="A0AAV4F150"/>
<keyword evidence="2" id="KW-1185">Reference proteome</keyword>
<accession>A0AAV4F150</accession>
<protein>
    <submittedName>
        <fullName evidence="1">Reverse transcriptase</fullName>
    </submittedName>
</protein>
<dbReference type="Proteomes" id="UP000762676">
    <property type="component" value="Unassembled WGS sequence"/>
</dbReference>
<dbReference type="GO" id="GO:0003964">
    <property type="term" value="F:RNA-directed DNA polymerase activity"/>
    <property type="evidence" value="ECO:0007669"/>
    <property type="project" value="UniProtKB-KW"/>
</dbReference>